<dbReference type="InterPro" id="IPR000792">
    <property type="entry name" value="Tscrpt_reg_LuxR_C"/>
</dbReference>
<dbReference type="PANTHER" id="PTHR45566:SF1">
    <property type="entry name" value="HTH-TYPE TRANSCRIPTIONAL REGULATOR YHJB-RELATED"/>
    <property type="match status" value="1"/>
</dbReference>
<dbReference type="AlphaFoldDB" id="A0A849I9L2"/>
<gene>
    <name evidence="5" type="ORF">HJG44_17015</name>
</gene>
<feature type="domain" description="HTH luxR-type" evidence="3">
    <location>
        <begin position="185"/>
        <end position="250"/>
    </location>
</feature>
<evidence type="ECO:0000256" key="2">
    <source>
        <dbReference type="PROSITE-ProRule" id="PRU00169"/>
    </source>
</evidence>
<dbReference type="Pfam" id="PF00072">
    <property type="entry name" value="Response_reg"/>
    <property type="match status" value="1"/>
</dbReference>
<proteinExistence type="predicted"/>
<dbReference type="SUPFAM" id="SSF46894">
    <property type="entry name" value="C-terminal effector domain of the bipartite response regulators"/>
    <property type="match status" value="1"/>
</dbReference>
<keyword evidence="6" id="KW-1185">Reference proteome</keyword>
<evidence type="ECO:0000313" key="5">
    <source>
        <dbReference type="EMBL" id="NNM74078.1"/>
    </source>
</evidence>
<dbReference type="InterPro" id="IPR011006">
    <property type="entry name" value="CheY-like_superfamily"/>
</dbReference>
<dbReference type="SUPFAM" id="SSF52172">
    <property type="entry name" value="CheY-like"/>
    <property type="match status" value="1"/>
</dbReference>
<accession>A0A849I9L2</accession>
<protein>
    <submittedName>
        <fullName evidence="5">Response regulator transcription factor</fullName>
    </submittedName>
</protein>
<keyword evidence="2" id="KW-0597">Phosphoprotein</keyword>
<dbReference type="InterPro" id="IPR036388">
    <property type="entry name" value="WH-like_DNA-bd_sf"/>
</dbReference>
<dbReference type="InterPro" id="IPR001789">
    <property type="entry name" value="Sig_transdc_resp-reg_receiver"/>
</dbReference>
<sequence length="251" mass="27409">MIARTGMDFECGEPGPPGLGAALLDHARPEKGMPRILIFDEHGVYRLGLALTLKSALATSSVFQTGSIETTLSMLQTEPGIDVALLDLDIADPESAGFLRDMARAAPQTRLVLLIPWNSPEAVLAAISAGLHGAVSKAQSDSEIIHAISDVLSGRIYVPVWMGGPREERAGEPQPGSEWRETTKAENRMFRLTPRQREVFLLIAEGLSNKEIAQRLEISEATAKIHIAAVFRVLQVRNRTEAALLAREWRD</sequence>
<evidence type="ECO:0000259" key="4">
    <source>
        <dbReference type="PROSITE" id="PS50110"/>
    </source>
</evidence>
<dbReference type="CDD" id="cd06170">
    <property type="entry name" value="LuxR_C_like"/>
    <property type="match status" value="1"/>
</dbReference>
<dbReference type="Gene3D" id="3.40.50.2300">
    <property type="match status" value="1"/>
</dbReference>
<dbReference type="PROSITE" id="PS50110">
    <property type="entry name" value="RESPONSE_REGULATORY"/>
    <property type="match status" value="1"/>
</dbReference>
<organism evidence="5 6">
    <name type="scientific">Enterovirga aerilata</name>
    <dbReference type="NCBI Taxonomy" id="2730920"/>
    <lineage>
        <taxon>Bacteria</taxon>
        <taxon>Pseudomonadati</taxon>
        <taxon>Pseudomonadota</taxon>
        <taxon>Alphaproteobacteria</taxon>
        <taxon>Hyphomicrobiales</taxon>
        <taxon>Methylobacteriaceae</taxon>
        <taxon>Enterovirga</taxon>
    </lineage>
</organism>
<dbReference type="Proteomes" id="UP000564885">
    <property type="component" value="Unassembled WGS sequence"/>
</dbReference>
<reference evidence="5 6" key="1">
    <citation type="submission" date="2020-04" db="EMBL/GenBank/DDBJ databases">
        <title>Enterovirga sp. isolate from soil.</title>
        <authorList>
            <person name="Chea S."/>
            <person name="Kim D.-U."/>
        </authorList>
    </citation>
    <scope>NUCLEOTIDE SEQUENCE [LARGE SCALE GENOMIC DNA]</scope>
    <source>
        <strain evidence="5 6">DB1703</strain>
    </source>
</reference>
<dbReference type="GO" id="GO:0000160">
    <property type="term" value="P:phosphorelay signal transduction system"/>
    <property type="evidence" value="ECO:0007669"/>
    <property type="project" value="InterPro"/>
</dbReference>
<dbReference type="InterPro" id="IPR016032">
    <property type="entry name" value="Sig_transdc_resp-reg_C-effctor"/>
</dbReference>
<dbReference type="Pfam" id="PF00196">
    <property type="entry name" value="GerE"/>
    <property type="match status" value="1"/>
</dbReference>
<dbReference type="PANTHER" id="PTHR45566">
    <property type="entry name" value="HTH-TYPE TRANSCRIPTIONAL REGULATOR YHJB-RELATED"/>
    <property type="match status" value="1"/>
</dbReference>
<dbReference type="GO" id="GO:0006355">
    <property type="term" value="P:regulation of DNA-templated transcription"/>
    <property type="evidence" value="ECO:0007669"/>
    <property type="project" value="InterPro"/>
</dbReference>
<dbReference type="InterPro" id="IPR051015">
    <property type="entry name" value="EvgA-like"/>
</dbReference>
<evidence type="ECO:0000313" key="6">
    <source>
        <dbReference type="Proteomes" id="UP000564885"/>
    </source>
</evidence>
<feature type="modified residue" description="4-aspartylphosphate" evidence="2">
    <location>
        <position position="87"/>
    </location>
</feature>
<evidence type="ECO:0000259" key="3">
    <source>
        <dbReference type="PROSITE" id="PS50043"/>
    </source>
</evidence>
<dbReference type="SMART" id="SM00421">
    <property type="entry name" value="HTH_LUXR"/>
    <property type="match status" value="1"/>
</dbReference>
<comment type="caution">
    <text evidence="5">The sequence shown here is derived from an EMBL/GenBank/DDBJ whole genome shotgun (WGS) entry which is preliminary data.</text>
</comment>
<dbReference type="GO" id="GO:0003677">
    <property type="term" value="F:DNA binding"/>
    <property type="evidence" value="ECO:0007669"/>
    <property type="project" value="UniProtKB-KW"/>
</dbReference>
<evidence type="ECO:0000256" key="1">
    <source>
        <dbReference type="ARBA" id="ARBA00023125"/>
    </source>
</evidence>
<dbReference type="PRINTS" id="PR00038">
    <property type="entry name" value="HTHLUXR"/>
</dbReference>
<name>A0A849I9L2_9HYPH</name>
<dbReference type="EMBL" id="JABEPP010000004">
    <property type="protein sequence ID" value="NNM74078.1"/>
    <property type="molecule type" value="Genomic_DNA"/>
</dbReference>
<dbReference type="PROSITE" id="PS50043">
    <property type="entry name" value="HTH_LUXR_2"/>
    <property type="match status" value="1"/>
</dbReference>
<keyword evidence="1" id="KW-0238">DNA-binding</keyword>
<feature type="domain" description="Response regulatory" evidence="4">
    <location>
        <begin position="35"/>
        <end position="152"/>
    </location>
</feature>
<dbReference type="Gene3D" id="1.10.10.10">
    <property type="entry name" value="Winged helix-like DNA-binding domain superfamily/Winged helix DNA-binding domain"/>
    <property type="match status" value="1"/>
</dbReference>